<dbReference type="GO" id="GO:0005829">
    <property type="term" value="C:cytosol"/>
    <property type="evidence" value="ECO:0007669"/>
    <property type="project" value="TreeGrafter"/>
</dbReference>
<evidence type="ECO:0000259" key="3">
    <source>
        <dbReference type="Pfam" id="PF19289"/>
    </source>
</evidence>
<evidence type="ECO:0000313" key="6">
    <source>
        <dbReference type="Proteomes" id="UP000182486"/>
    </source>
</evidence>
<dbReference type="InterPro" id="IPR035068">
    <property type="entry name" value="TldD/PmbA_N"/>
</dbReference>
<dbReference type="PANTHER" id="PTHR43421:SF1">
    <property type="entry name" value="METALLOPROTEASE PMBA"/>
    <property type="match status" value="1"/>
</dbReference>
<dbReference type="SUPFAM" id="SSF111283">
    <property type="entry name" value="Putative modulator of DNA gyrase, PmbA/TldD"/>
    <property type="match status" value="1"/>
</dbReference>
<dbReference type="Proteomes" id="UP000182486">
    <property type="component" value="Unassembled WGS sequence"/>
</dbReference>
<sequence length="443" mass="46507">MASLGGDDHIAALAALVMAAPSGRETIEFFISDTDNAEVRVRDGRVESFRRSGERGVGVRLVDAGRVGYAWTTSLSVGAVDEALRLARRNAQLGARVGAGSVPSGSGIIDHESLFDERFRSVSDDDRVAMALEQERAVRSLRNVVGLDYCSYQDSISRTTVVNSLGLTSSATRSQCSLDVLVIGDVESTSNQTGHGYMKARSAQDLRPDAVARMAGQELDFFDAPAGQVPSGPTVAVFSPRIVSVILGHIGRALAADTTGRASFLSCAEGEVPVPSSLLLVEDRTNPEAAGALPFDAEGVRTAPLRLYGSGAVTRKLVAGTAVRNSYKSPPTPGTRALWLQSDPAPAEDFWSGISDGVMVMSAPDPFSGFNLTTGAFSFGFSGRRIMNGRLGSVVRNIGISGTLQGLLASCRTANDRVWPLKGHAGCTMLIPGLVVSSASDIA</sequence>
<dbReference type="RefSeq" id="WP_071806422.1">
    <property type="nucleotide sequence ID" value="NZ_MEIA01000182.1"/>
</dbReference>
<dbReference type="GO" id="GO:0006508">
    <property type="term" value="P:proteolysis"/>
    <property type="evidence" value="ECO:0007669"/>
    <property type="project" value="InterPro"/>
</dbReference>
<evidence type="ECO:0000259" key="4">
    <source>
        <dbReference type="Pfam" id="PF19290"/>
    </source>
</evidence>
<dbReference type="AlphaFoldDB" id="A0A1K0G6V4"/>
<reference evidence="5 6" key="1">
    <citation type="submission" date="2016-09" db="EMBL/GenBank/DDBJ databases">
        <title>Couchioplanes caeruleus draft genome sequence.</title>
        <authorList>
            <person name="Sheehan J."/>
            <person name="Caffrey P."/>
        </authorList>
    </citation>
    <scope>NUCLEOTIDE SEQUENCE [LARGE SCALE GENOMIC DNA]</scope>
    <source>
        <strain evidence="5 6">DSM 43634</strain>
    </source>
</reference>
<proteinExistence type="inferred from homology"/>
<accession>A0A1K0G6V4</accession>
<comment type="caution">
    <text evidence="5">The sequence shown here is derived from an EMBL/GenBank/DDBJ whole genome shotgun (WGS) entry which is preliminary data.</text>
</comment>
<dbReference type="InterPro" id="IPR047657">
    <property type="entry name" value="PmbA"/>
</dbReference>
<evidence type="ECO:0000256" key="1">
    <source>
        <dbReference type="ARBA" id="ARBA00005836"/>
    </source>
</evidence>
<dbReference type="InterPro" id="IPR045569">
    <property type="entry name" value="Metalloprtase-TldD/E_C"/>
</dbReference>
<dbReference type="Pfam" id="PF19289">
    <property type="entry name" value="PmbA_TldD_3rd"/>
    <property type="match status" value="1"/>
</dbReference>
<dbReference type="Gene3D" id="3.30.2290.10">
    <property type="entry name" value="PmbA/TldD superfamily"/>
    <property type="match status" value="1"/>
</dbReference>
<dbReference type="EMBL" id="MEIA01000182">
    <property type="protein sequence ID" value="OJF12986.1"/>
    <property type="molecule type" value="Genomic_DNA"/>
</dbReference>
<dbReference type="GO" id="GO:0008237">
    <property type="term" value="F:metallopeptidase activity"/>
    <property type="evidence" value="ECO:0007669"/>
    <property type="project" value="InterPro"/>
</dbReference>
<feature type="domain" description="Metalloprotease TldD/E C-terminal" evidence="3">
    <location>
        <begin position="234"/>
        <end position="437"/>
    </location>
</feature>
<dbReference type="PANTHER" id="PTHR43421">
    <property type="entry name" value="METALLOPROTEASE PMBA"/>
    <property type="match status" value="1"/>
</dbReference>
<evidence type="ECO:0008006" key="7">
    <source>
        <dbReference type="Google" id="ProtNLM"/>
    </source>
</evidence>
<feature type="domain" description="Metalloprotease TldD/E N-terminal" evidence="2">
    <location>
        <begin position="28"/>
        <end position="91"/>
    </location>
</feature>
<evidence type="ECO:0000313" key="5">
    <source>
        <dbReference type="EMBL" id="OJF12986.1"/>
    </source>
</evidence>
<dbReference type="Pfam" id="PF19290">
    <property type="entry name" value="PmbA_TldD_2nd"/>
    <property type="match status" value="1"/>
</dbReference>
<evidence type="ECO:0000259" key="2">
    <source>
        <dbReference type="Pfam" id="PF01523"/>
    </source>
</evidence>
<protein>
    <recommendedName>
        <fullName evidence="7">TldD/PmbA family protein</fullName>
    </recommendedName>
</protein>
<comment type="similarity">
    <text evidence="1">Belongs to the peptidase U62 family.</text>
</comment>
<dbReference type="InterPro" id="IPR002510">
    <property type="entry name" value="Metalloprtase-TldD/E_N"/>
</dbReference>
<name>A0A1K0G6V4_9ACTN</name>
<gene>
    <name evidence="5" type="ORF">BG844_17590</name>
</gene>
<dbReference type="Pfam" id="PF01523">
    <property type="entry name" value="PmbA_TldD_1st"/>
    <property type="match status" value="1"/>
</dbReference>
<dbReference type="InterPro" id="IPR036059">
    <property type="entry name" value="TldD/PmbA_sf"/>
</dbReference>
<feature type="domain" description="Metalloprotease TldD/E central" evidence="4">
    <location>
        <begin position="118"/>
        <end position="217"/>
    </location>
</feature>
<dbReference type="InterPro" id="IPR045570">
    <property type="entry name" value="Metalloprtase-TldD/E_cen_dom"/>
</dbReference>
<organism evidence="5 6">
    <name type="scientific">Couchioplanes caeruleus subsp. caeruleus</name>
    <dbReference type="NCBI Taxonomy" id="56427"/>
    <lineage>
        <taxon>Bacteria</taxon>
        <taxon>Bacillati</taxon>
        <taxon>Actinomycetota</taxon>
        <taxon>Actinomycetes</taxon>
        <taxon>Micromonosporales</taxon>
        <taxon>Micromonosporaceae</taxon>
        <taxon>Couchioplanes</taxon>
    </lineage>
</organism>
<keyword evidence="6" id="KW-1185">Reference proteome</keyword>